<protein>
    <submittedName>
        <fullName evidence="1">Uncharacterized protein</fullName>
    </submittedName>
</protein>
<comment type="caution">
    <text evidence="1">The sequence shown here is derived from an EMBL/GenBank/DDBJ whole genome shotgun (WGS) entry which is preliminary data.</text>
</comment>
<gene>
    <name evidence="1" type="ORF">M6B38_323675</name>
</gene>
<dbReference type="EMBL" id="JANAVB010011198">
    <property type="protein sequence ID" value="KAJ6837859.1"/>
    <property type="molecule type" value="Genomic_DNA"/>
</dbReference>
<evidence type="ECO:0000313" key="2">
    <source>
        <dbReference type="Proteomes" id="UP001140949"/>
    </source>
</evidence>
<reference evidence="1" key="1">
    <citation type="journal article" date="2023" name="GigaByte">
        <title>Genome assembly of the bearded iris, Iris pallida Lam.</title>
        <authorList>
            <person name="Bruccoleri R.E."/>
            <person name="Oakeley E.J."/>
            <person name="Faust A.M.E."/>
            <person name="Altorfer M."/>
            <person name="Dessus-Babus S."/>
            <person name="Burckhardt D."/>
            <person name="Oertli M."/>
            <person name="Naumann U."/>
            <person name="Petersen F."/>
            <person name="Wong J."/>
        </authorList>
    </citation>
    <scope>NUCLEOTIDE SEQUENCE</scope>
    <source>
        <strain evidence="1">GSM-AAB239-AS_SAM_17_03QT</strain>
    </source>
</reference>
<dbReference type="AlphaFoldDB" id="A0AAX6H9Y1"/>
<keyword evidence="2" id="KW-1185">Reference proteome</keyword>
<name>A0AAX6H9Y1_IRIPA</name>
<dbReference type="Proteomes" id="UP001140949">
    <property type="component" value="Unassembled WGS sequence"/>
</dbReference>
<reference evidence="1" key="2">
    <citation type="submission" date="2023-04" db="EMBL/GenBank/DDBJ databases">
        <authorList>
            <person name="Bruccoleri R.E."/>
            <person name="Oakeley E.J."/>
            <person name="Faust A.-M."/>
            <person name="Dessus-Babus S."/>
            <person name="Altorfer M."/>
            <person name="Burckhardt D."/>
            <person name="Oertli M."/>
            <person name="Naumann U."/>
            <person name="Petersen F."/>
            <person name="Wong J."/>
        </authorList>
    </citation>
    <scope>NUCLEOTIDE SEQUENCE</scope>
    <source>
        <strain evidence="1">GSM-AAB239-AS_SAM_17_03QT</strain>
        <tissue evidence="1">Leaf</tissue>
    </source>
</reference>
<organism evidence="1 2">
    <name type="scientific">Iris pallida</name>
    <name type="common">Sweet iris</name>
    <dbReference type="NCBI Taxonomy" id="29817"/>
    <lineage>
        <taxon>Eukaryota</taxon>
        <taxon>Viridiplantae</taxon>
        <taxon>Streptophyta</taxon>
        <taxon>Embryophyta</taxon>
        <taxon>Tracheophyta</taxon>
        <taxon>Spermatophyta</taxon>
        <taxon>Magnoliopsida</taxon>
        <taxon>Liliopsida</taxon>
        <taxon>Asparagales</taxon>
        <taxon>Iridaceae</taxon>
        <taxon>Iridoideae</taxon>
        <taxon>Irideae</taxon>
        <taxon>Iris</taxon>
    </lineage>
</organism>
<accession>A0AAX6H9Y1</accession>
<sequence>MLGVGCVPCSKPARAACRHLQELDLVLKILIFYYVYSC</sequence>
<proteinExistence type="predicted"/>
<evidence type="ECO:0000313" key="1">
    <source>
        <dbReference type="EMBL" id="KAJ6837859.1"/>
    </source>
</evidence>